<dbReference type="InterPro" id="IPR009057">
    <property type="entry name" value="Homeodomain-like_sf"/>
</dbReference>
<dbReference type="InterPro" id="IPR018060">
    <property type="entry name" value="HTH_AraC"/>
</dbReference>
<dbReference type="Pfam" id="PF12833">
    <property type="entry name" value="HTH_18"/>
    <property type="match status" value="1"/>
</dbReference>
<comment type="caution">
    <text evidence="5">The sequence shown here is derived from an EMBL/GenBank/DDBJ whole genome shotgun (WGS) entry which is preliminary data.</text>
</comment>
<organism evidence="5 6">
    <name type="scientific">Paenibacillus rhizophilus</name>
    <dbReference type="NCBI Taxonomy" id="1850366"/>
    <lineage>
        <taxon>Bacteria</taxon>
        <taxon>Bacillati</taxon>
        <taxon>Bacillota</taxon>
        <taxon>Bacilli</taxon>
        <taxon>Bacillales</taxon>
        <taxon>Paenibacillaceae</taxon>
        <taxon>Paenibacillus</taxon>
    </lineage>
</organism>
<gene>
    <name evidence="5" type="ORF">EH198_12925</name>
</gene>
<proteinExistence type="predicted"/>
<evidence type="ECO:0000256" key="2">
    <source>
        <dbReference type="ARBA" id="ARBA00023125"/>
    </source>
</evidence>
<dbReference type="SUPFAM" id="SSF46689">
    <property type="entry name" value="Homeodomain-like"/>
    <property type="match status" value="2"/>
</dbReference>
<dbReference type="PANTHER" id="PTHR43280:SF2">
    <property type="entry name" value="HTH-TYPE TRANSCRIPTIONAL REGULATOR EXSA"/>
    <property type="match status" value="1"/>
</dbReference>
<dbReference type="SMART" id="SM00342">
    <property type="entry name" value="HTH_ARAC"/>
    <property type="match status" value="1"/>
</dbReference>
<dbReference type="OrthoDB" id="337756at2"/>
<dbReference type="SUPFAM" id="SSF51215">
    <property type="entry name" value="Regulatory protein AraC"/>
    <property type="match status" value="1"/>
</dbReference>
<accession>A0A3N9P4T2</accession>
<dbReference type="GO" id="GO:0043565">
    <property type="term" value="F:sequence-specific DNA binding"/>
    <property type="evidence" value="ECO:0007669"/>
    <property type="project" value="InterPro"/>
</dbReference>
<dbReference type="Proteomes" id="UP000282529">
    <property type="component" value="Unassembled WGS sequence"/>
</dbReference>
<name>A0A3N9P4T2_9BACL</name>
<evidence type="ECO:0000259" key="4">
    <source>
        <dbReference type="PROSITE" id="PS01124"/>
    </source>
</evidence>
<dbReference type="InterPro" id="IPR003313">
    <property type="entry name" value="AraC-bd"/>
</dbReference>
<keyword evidence="2" id="KW-0238">DNA-binding</keyword>
<reference evidence="5 6" key="1">
    <citation type="submission" date="2018-11" db="EMBL/GenBank/DDBJ databases">
        <title>Genome sequence of strain 7197.</title>
        <authorList>
            <person name="Gao J."/>
            <person name="Sun J."/>
        </authorList>
    </citation>
    <scope>NUCLEOTIDE SEQUENCE [LARGE SCALE GENOMIC DNA]</scope>
    <source>
        <strain evidence="5 6">7197</strain>
    </source>
</reference>
<dbReference type="PANTHER" id="PTHR43280">
    <property type="entry name" value="ARAC-FAMILY TRANSCRIPTIONAL REGULATOR"/>
    <property type="match status" value="1"/>
</dbReference>
<keyword evidence="3" id="KW-0804">Transcription</keyword>
<dbReference type="Gene3D" id="1.10.10.60">
    <property type="entry name" value="Homeodomain-like"/>
    <property type="match status" value="2"/>
</dbReference>
<dbReference type="InterPro" id="IPR037923">
    <property type="entry name" value="HTH-like"/>
</dbReference>
<evidence type="ECO:0000313" key="6">
    <source>
        <dbReference type="Proteomes" id="UP000282529"/>
    </source>
</evidence>
<dbReference type="Gene3D" id="2.60.120.10">
    <property type="entry name" value="Jelly Rolls"/>
    <property type="match status" value="1"/>
</dbReference>
<sequence>MNVLEYVESSLRRSKKCMKLRDSQLQVLWTARVDYSRNSGIKEHSHDFYQLLHIIDGKGSVSQEGRLYPVLSNHCYLFKKGVSHSFHFTEETITFDIKFSLAEEFAKYIANYDWSGGLAFNNIAQFKELFRLSSINLKETHDLLPFRIDVGYKGVLLEIVQDRNSQNSNPQITTPVTETDEGYPMVQYLKQNLSSKINLEEMAEYFNFNSHYLIELFKKNLGTTPMQYLQALRLEKAKEYLEFTSYSVSEIAELIGLTPQYFSRLCMERLGMSPSKIREQMRTVVGKDIILEEDFSIDEQPTLTNIEGS</sequence>
<keyword evidence="1" id="KW-0805">Transcription regulation</keyword>
<evidence type="ECO:0000256" key="1">
    <source>
        <dbReference type="ARBA" id="ARBA00023015"/>
    </source>
</evidence>
<dbReference type="GO" id="GO:0003700">
    <property type="term" value="F:DNA-binding transcription factor activity"/>
    <property type="evidence" value="ECO:0007669"/>
    <property type="project" value="InterPro"/>
</dbReference>
<dbReference type="Pfam" id="PF02311">
    <property type="entry name" value="AraC_binding"/>
    <property type="match status" value="1"/>
</dbReference>
<dbReference type="AlphaFoldDB" id="A0A3N9P4T2"/>
<dbReference type="PROSITE" id="PS01124">
    <property type="entry name" value="HTH_ARAC_FAMILY_2"/>
    <property type="match status" value="1"/>
</dbReference>
<protein>
    <submittedName>
        <fullName evidence="5">AraC family transcriptional regulator</fullName>
    </submittedName>
</protein>
<keyword evidence="6" id="KW-1185">Reference proteome</keyword>
<evidence type="ECO:0000313" key="5">
    <source>
        <dbReference type="EMBL" id="RQW11221.1"/>
    </source>
</evidence>
<feature type="domain" description="HTH araC/xylS-type" evidence="4">
    <location>
        <begin position="183"/>
        <end position="280"/>
    </location>
</feature>
<evidence type="ECO:0000256" key="3">
    <source>
        <dbReference type="ARBA" id="ARBA00023163"/>
    </source>
</evidence>
<dbReference type="EMBL" id="RQPI01000006">
    <property type="protein sequence ID" value="RQW11221.1"/>
    <property type="molecule type" value="Genomic_DNA"/>
</dbReference>
<dbReference type="InterPro" id="IPR014710">
    <property type="entry name" value="RmlC-like_jellyroll"/>
</dbReference>